<accession>M7SP84</accession>
<dbReference type="AlphaFoldDB" id="M7SP84"/>
<sequence length="84" mass="9246">MGNGGMREYIFEATKQEVLDSVLGSVNFMGFPAYRDGKLTKDAERIFDVTCRTQMGDFLLEGIASDAQAPHAKERGSDKTITNP</sequence>
<evidence type="ECO:0000313" key="1">
    <source>
        <dbReference type="EMBL" id="EMR68224.1"/>
    </source>
</evidence>
<dbReference type="OrthoDB" id="4740599at2759"/>
<protein>
    <submittedName>
        <fullName evidence="1">Uncharacterized protein</fullName>
    </submittedName>
</protein>
<evidence type="ECO:0000313" key="2">
    <source>
        <dbReference type="Proteomes" id="UP000012174"/>
    </source>
</evidence>
<dbReference type="EMBL" id="KB706281">
    <property type="protein sequence ID" value="EMR68224.1"/>
    <property type="molecule type" value="Genomic_DNA"/>
</dbReference>
<name>M7SP84_EUTLA</name>
<dbReference type="HOGENOM" id="CLU_2527455_0_0_1"/>
<dbReference type="KEGG" id="ela:UCREL1_4766"/>
<reference evidence="2" key="1">
    <citation type="journal article" date="2013" name="Genome Announc.">
        <title>Draft genome sequence of the grapevine dieback fungus Eutypa lata UCR-EL1.</title>
        <authorList>
            <person name="Blanco-Ulate B."/>
            <person name="Rolshausen P.E."/>
            <person name="Cantu D."/>
        </authorList>
    </citation>
    <scope>NUCLEOTIDE SEQUENCE [LARGE SCALE GENOMIC DNA]</scope>
    <source>
        <strain evidence="2">UCR-EL1</strain>
    </source>
</reference>
<dbReference type="Proteomes" id="UP000012174">
    <property type="component" value="Unassembled WGS sequence"/>
</dbReference>
<keyword evidence="2" id="KW-1185">Reference proteome</keyword>
<proteinExistence type="predicted"/>
<gene>
    <name evidence="1" type="ORF">UCREL1_4766</name>
</gene>
<organism evidence="1 2">
    <name type="scientific">Eutypa lata (strain UCR-EL1)</name>
    <name type="common">Grapevine dieback disease fungus</name>
    <name type="synonym">Eutypa armeniacae</name>
    <dbReference type="NCBI Taxonomy" id="1287681"/>
    <lineage>
        <taxon>Eukaryota</taxon>
        <taxon>Fungi</taxon>
        <taxon>Dikarya</taxon>
        <taxon>Ascomycota</taxon>
        <taxon>Pezizomycotina</taxon>
        <taxon>Sordariomycetes</taxon>
        <taxon>Xylariomycetidae</taxon>
        <taxon>Xylariales</taxon>
        <taxon>Diatrypaceae</taxon>
        <taxon>Eutypa</taxon>
    </lineage>
</organism>